<dbReference type="Proteomes" id="UP000585507">
    <property type="component" value="Unassembled WGS sequence"/>
</dbReference>
<accession>A0A7W8UIS1</accession>
<keyword evidence="1" id="KW-0732">Signal</keyword>
<evidence type="ECO:0000256" key="1">
    <source>
        <dbReference type="SAM" id="SignalP"/>
    </source>
</evidence>
<organism evidence="2 3">
    <name type="scientific">Rhizobium giardinii</name>
    <dbReference type="NCBI Taxonomy" id="56731"/>
    <lineage>
        <taxon>Bacteria</taxon>
        <taxon>Pseudomonadati</taxon>
        <taxon>Pseudomonadota</taxon>
        <taxon>Alphaproteobacteria</taxon>
        <taxon>Hyphomicrobiales</taxon>
        <taxon>Rhizobiaceae</taxon>
        <taxon>Rhizobium/Agrobacterium group</taxon>
        <taxon>Rhizobium</taxon>
    </lineage>
</organism>
<evidence type="ECO:0000313" key="2">
    <source>
        <dbReference type="EMBL" id="MBB5539544.1"/>
    </source>
</evidence>
<dbReference type="RefSeq" id="WP_154663312.1">
    <property type="nucleotide sequence ID" value="NZ_JACHBK010000021.1"/>
</dbReference>
<keyword evidence="2" id="KW-0238">DNA-binding</keyword>
<keyword evidence="3" id="KW-1185">Reference proteome</keyword>
<reference evidence="2 3" key="1">
    <citation type="submission" date="2020-08" db="EMBL/GenBank/DDBJ databases">
        <title>Genomic Encyclopedia of Type Strains, Phase IV (KMG-V): Genome sequencing to study the core and pangenomes of soil and plant-associated prokaryotes.</title>
        <authorList>
            <person name="Whitman W."/>
        </authorList>
    </citation>
    <scope>NUCLEOTIDE SEQUENCE [LARGE SCALE GENOMIC DNA]</scope>
    <source>
        <strain evidence="2 3">SEMIA 4084</strain>
    </source>
</reference>
<protein>
    <submittedName>
        <fullName evidence="2">DNA-binding response OmpR family regulator</fullName>
    </submittedName>
</protein>
<gene>
    <name evidence="2" type="ORF">GGD55_006294</name>
</gene>
<feature type="chain" id="PRO_5031250092" evidence="1">
    <location>
        <begin position="22"/>
        <end position="125"/>
    </location>
</feature>
<dbReference type="EMBL" id="JACHBK010000021">
    <property type="protein sequence ID" value="MBB5539544.1"/>
    <property type="molecule type" value="Genomic_DNA"/>
</dbReference>
<comment type="caution">
    <text evidence="2">The sequence shown here is derived from an EMBL/GenBank/DDBJ whole genome shotgun (WGS) entry which is preliminary data.</text>
</comment>
<dbReference type="AlphaFoldDB" id="A0A7W8UIS1"/>
<evidence type="ECO:0000313" key="3">
    <source>
        <dbReference type="Proteomes" id="UP000585507"/>
    </source>
</evidence>
<proteinExistence type="predicted"/>
<dbReference type="GO" id="GO:0003677">
    <property type="term" value="F:DNA binding"/>
    <property type="evidence" value="ECO:0007669"/>
    <property type="project" value="UniProtKB-KW"/>
</dbReference>
<name>A0A7W8UIS1_9HYPH</name>
<feature type="signal peptide" evidence="1">
    <location>
        <begin position="1"/>
        <end position="21"/>
    </location>
</feature>
<sequence length="125" mass="13419">MRYQRSRVLKLPLAPTIVAIAKDSALLRSLAFALEAHGYLVKPFRSWKSAKDSTRGAFCVVLDDNLPAADKVAWLADREPGVGTVLLSEDDLELAGRDPGVIVLNKPLAGPDVVTALAILKARAT</sequence>